<evidence type="ECO:0000256" key="10">
    <source>
        <dbReference type="ARBA" id="ARBA00023004"/>
    </source>
</evidence>
<keyword evidence="9 15" id="KW-0663">Pyridoxal phosphate</keyword>
<dbReference type="OrthoDB" id="9770937at2"/>
<dbReference type="GO" id="GO:0016853">
    <property type="term" value="F:isomerase activity"/>
    <property type="evidence" value="ECO:0007669"/>
    <property type="project" value="UniProtKB-KW"/>
</dbReference>
<keyword evidence="19" id="KW-1185">Reference proteome</keyword>
<evidence type="ECO:0000256" key="12">
    <source>
        <dbReference type="ARBA" id="ARBA00023235"/>
    </source>
</evidence>
<evidence type="ECO:0000256" key="1">
    <source>
        <dbReference type="ARBA" id="ARBA00001352"/>
    </source>
</evidence>
<keyword evidence="6 14" id="KW-0004">4Fe-4S</keyword>
<evidence type="ECO:0000256" key="11">
    <source>
        <dbReference type="ARBA" id="ARBA00023014"/>
    </source>
</evidence>
<name>A0A1Z4VPS5_9GAMM</name>
<dbReference type="KEGG" id="ttc:FOKN1_1218"/>
<keyword evidence="11 14" id="KW-0411">Iron-sulfur</keyword>
<keyword evidence="7" id="KW-0949">S-adenosyl-L-methionine</keyword>
<dbReference type="Pfam" id="PF04055">
    <property type="entry name" value="Radical_SAM"/>
    <property type="match status" value="1"/>
</dbReference>
<organism evidence="18 19">
    <name type="scientific">Thiohalobacter thiocyanaticus</name>
    <dbReference type="NCBI Taxonomy" id="585455"/>
    <lineage>
        <taxon>Bacteria</taxon>
        <taxon>Pseudomonadati</taxon>
        <taxon>Pseudomonadota</taxon>
        <taxon>Gammaproteobacteria</taxon>
        <taxon>Thiohalobacterales</taxon>
        <taxon>Thiohalobacteraceae</taxon>
        <taxon>Thiohalobacter</taxon>
    </lineage>
</organism>
<dbReference type="Proteomes" id="UP000218765">
    <property type="component" value="Chromosome"/>
</dbReference>
<evidence type="ECO:0000256" key="7">
    <source>
        <dbReference type="ARBA" id="ARBA00022691"/>
    </source>
</evidence>
<dbReference type="InterPro" id="IPR007197">
    <property type="entry name" value="rSAM"/>
</dbReference>
<dbReference type="PANTHER" id="PTHR30538:SF1">
    <property type="entry name" value="L-LYSINE 2,3-AMINOMUTASE"/>
    <property type="match status" value="1"/>
</dbReference>
<dbReference type="CDD" id="cd01335">
    <property type="entry name" value="Radical_SAM"/>
    <property type="match status" value="1"/>
</dbReference>
<evidence type="ECO:0000256" key="6">
    <source>
        <dbReference type="ARBA" id="ARBA00022485"/>
    </source>
</evidence>
<evidence type="ECO:0000256" key="13">
    <source>
        <dbReference type="ARBA" id="ARBA00030756"/>
    </source>
</evidence>
<evidence type="ECO:0000313" key="19">
    <source>
        <dbReference type="Proteomes" id="UP000218765"/>
    </source>
</evidence>
<evidence type="ECO:0000256" key="16">
    <source>
        <dbReference type="SAM" id="MobiDB-lite"/>
    </source>
</evidence>
<evidence type="ECO:0000313" key="18">
    <source>
        <dbReference type="EMBL" id="BAZ93617.1"/>
    </source>
</evidence>
<dbReference type="InterPro" id="IPR013785">
    <property type="entry name" value="Aldolase_TIM"/>
</dbReference>
<dbReference type="AlphaFoldDB" id="A0A1Z4VPS5"/>
<feature type="region of interest" description="Disordered" evidence="16">
    <location>
        <begin position="1"/>
        <end position="22"/>
    </location>
</feature>
<feature type="modified residue" description="N6-(pyridoxal phosphate)lysine" evidence="15">
    <location>
        <position position="334"/>
    </location>
</feature>
<feature type="binding site" evidence="14">
    <location>
        <position position="129"/>
    </location>
    <ligand>
        <name>[4Fe-4S] cluster</name>
        <dbReference type="ChEBI" id="CHEBI:49883"/>
        <note>4Fe-4S-S-AdoMet</note>
    </ligand>
</feature>
<comment type="cofactor">
    <cofactor evidence="3">
        <name>[4Fe-4S] cluster</name>
        <dbReference type="ChEBI" id="CHEBI:49883"/>
    </cofactor>
</comment>
<dbReference type="GO" id="GO:0046872">
    <property type="term" value="F:metal ion binding"/>
    <property type="evidence" value="ECO:0007669"/>
    <property type="project" value="UniProtKB-KW"/>
</dbReference>
<evidence type="ECO:0000256" key="4">
    <source>
        <dbReference type="ARBA" id="ARBA00008703"/>
    </source>
</evidence>
<gene>
    <name evidence="18" type="ORF">FOKN1_1218</name>
</gene>
<evidence type="ECO:0000256" key="5">
    <source>
        <dbReference type="ARBA" id="ARBA00022363"/>
    </source>
</evidence>
<feature type="region of interest" description="Disordered" evidence="16">
    <location>
        <begin position="65"/>
        <end position="91"/>
    </location>
</feature>
<dbReference type="Gene3D" id="3.20.20.70">
    <property type="entry name" value="Aldolase class I"/>
    <property type="match status" value="1"/>
</dbReference>
<comment type="catalytic activity">
    <reaction evidence="1">
        <text>L-lysine = D-beta-lysine</text>
        <dbReference type="Rhea" id="RHEA:44148"/>
        <dbReference type="ChEBI" id="CHEBI:32551"/>
        <dbReference type="ChEBI" id="CHEBI:84138"/>
    </reaction>
</comment>
<evidence type="ECO:0000256" key="15">
    <source>
        <dbReference type="PIRSR" id="PIRSR603739-50"/>
    </source>
</evidence>
<evidence type="ECO:0000256" key="14">
    <source>
        <dbReference type="PIRSR" id="PIRSR004911-1"/>
    </source>
</evidence>
<dbReference type="RefSeq" id="WP_096365707.1">
    <property type="nucleotide sequence ID" value="NZ_AP018052.1"/>
</dbReference>
<feature type="binding site" evidence="14">
    <location>
        <position position="122"/>
    </location>
    <ligand>
        <name>[4Fe-4S] cluster</name>
        <dbReference type="ChEBI" id="CHEBI:49883"/>
        <note>4Fe-4S-S-AdoMet</note>
    </ligand>
</feature>
<protein>
    <recommendedName>
        <fullName evidence="5">L-lysine 2,3-aminomutase</fullName>
    </recommendedName>
    <alternativeName>
        <fullName evidence="13">EF-P post-translational modification enzyme B</fullName>
    </alternativeName>
</protein>
<evidence type="ECO:0000256" key="9">
    <source>
        <dbReference type="ARBA" id="ARBA00022898"/>
    </source>
</evidence>
<proteinExistence type="inferred from homology"/>
<accession>A0A1Z4VPS5</accession>
<comment type="similarity">
    <text evidence="4">Belongs to the radical SAM superfamily. KamA family.</text>
</comment>
<keyword evidence="10" id="KW-0408">Iron</keyword>
<dbReference type="EMBL" id="AP018052">
    <property type="protein sequence ID" value="BAZ93617.1"/>
    <property type="molecule type" value="Genomic_DNA"/>
</dbReference>
<comment type="cofactor">
    <cofactor evidence="2 15">
        <name>pyridoxal 5'-phosphate</name>
        <dbReference type="ChEBI" id="CHEBI:597326"/>
    </cofactor>
</comment>
<sequence>MNKPARIIPRTPQPKHARDWQQALAAAVDGPAELDRRLGLEPRPAAGAARDFRVRVPEAFLARIRPGDPDDPLLRQVFPDPHEDEPRPGYSTDPLAEQQAMAVPGLLQKYPGRALLTLTGACAIHCRYCFRRHFPYAEASPRGARWQAVLDYLRAHPDVEEIILSGGDPLTLSDARLAACVADLEGVAQLQRLRLHTRTPVVLPERVTPALLDWLSGTRLQTLVVVHVNHANELDAAARSALAALRGTGAQLLNQAVLLAGVNDSVQALEQLGKALLAAGVLPYYLHQLDPVQGAAHFAVSDARARELLAALQARTSGYLVPRLVREVPGAAGKTPL</sequence>
<dbReference type="NCBIfam" id="TIGR03821">
    <property type="entry name" value="EFP_modif_epmB"/>
    <property type="match status" value="1"/>
</dbReference>
<keyword evidence="8 14" id="KW-0479">Metal-binding</keyword>
<feature type="domain" description="Radical SAM core" evidence="17">
    <location>
        <begin position="108"/>
        <end position="331"/>
    </location>
</feature>
<evidence type="ECO:0000256" key="3">
    <source>
        <dbReference type="ARBA" id="ARBA00001966"/>
    </source>
</evidence>
<dbReference type="SFLD" id="SFLDG01070">
    <property type="entry name" value="PLP-dependent"/>
    <property type="match status" value="1"/>
</dbReference>
<feature type="binding site" evidence="14">
    <location>
        <position position="126"/>
    </location>
    <ligand>
        <name>[4Fe-4S] cluster</name>
        <dbReference type="ChEBI" id="CHEBI:49883"/>
        <note>4Fe-4S-S-AdoMet</note>
    </ligand>
</feature>
<dbReference type="InterPro" id="IPR022462">
    <property type="entry name" value="EpmB"/>
</dbReference>
<evidence type="ECO:0000259" key="17">
    <source>
        <dbReference type="PROSITE" id="PS51918"/>
    </source>
</evidence>
<dbReference type="GO" id="GO:0051539">
    <property type="term" value="F:4 iron, 4 sulfur cluster binding"/>
    <property type="evidence" value="ECO:0007669"/>
    <property type="project" value="UniProtKB-KW"/>
</dbReference>
<dbReference type="NCBIfam" id="TIGR00238">
    <property type="entry name" value="KamA family radical SAM protein"/>
    <property type="match status" value="1"/>
</dbReference>
<evidence type="ECO:0000256" key="2">
    <source>
        <dbReference type="ARBA" id="ARBA00001933"/>
    </source>
</evidence>
<reference evidence="18 19" key="1">
    <citation type="submission" date="2017-05" db="EMBL/GenBank/DDBJ databases">
        <title>Thiocyanate degradation by Thiohalobacter thiocyanaticus FOKN1.</title>
        <authorList>
            <person name="Oshiki M."/>
            <person name="Fukushima T."/>
            <person name="Kawano S."/>
            <person name="Nakagawa J."/>
        </authorList>
    </citation>
    <scope>NUCLEOTIDE SEQUENCE [LARGE SCALE GENOMIC DNA]</scope>
    <source>
        <strain evidence="18 19">FOKN1</strain>
    </source>
</reference>
<dbReference type="PIRSF" id="PIRSF004911">
    <property type="entry name" value="DUF160"/>
    <property type="match status" value="1"/>
</dbReference>
<dbReference type="PANTHER" id="PTHR30538">
    <property type="entry name" value="LYSINE 2,3-AMINOMUTASE-RELATED"/>
    <property type="match status" value="1"/>
</dbReference>
<dbReference type="SFLD" id="SFLDF00314">
    <property type="entry name" value="L-lysine_2_3-aminomutase_(yjeK"/>
    <property type="match status" value="1"/>
</dbReference>
<dbReference type="SUPFAM" id="SSF102114">
    <property type="entry name" value="Radical SAM enzymes"/>
    <property type="match status" value="1"/>
</dbReference>
<dbReference type="PROSITE" id="PS51918">
    <property type="entry name" value="RADICAL_SAM"/>
    <property type="match status" value="1"/>
</dbReference>
<dbReference type="InterPro" id="IPR058240">
    <property type="entry name" value="rSAM_sf"/>
</dbReference>
<dbReference type="InterPro" id="IPR003739">
    <property type="entry name" value="Lys_aminomutase/Glu_NH3_mut"/>
</dbReference>
<keyword evidence="12" id="KW-0413">Isomerase</keyword>
<dbReference type="SFLD" id="SFLDS00029">
    <property type="entry name" value="Radical_SAM"/>
    <property type="match status" value="1"/>
</dbReference>
<evidence type="ECO:0000256" key="8">
    <source>
        <dbReference type="ARBA" id="ARBA00022723"/>
    </source>
</evidence>